<feature type="chain" id="PRO_5004189846" evidence="2">
    <location>
        <begin position="25"/>
        <end position="242"/>
    </location>
</feature>
<reference evidence="3 4" key="1">
    <citation type="journal article" date="2009" name="Proc. Natl. Acad. Sci. U.S.A.">
        <title>The genomic basis of trophic strategy in marine bacteria.</title>
        <authorList>
            <person name="Lauro F.M."/>
            <person name="McDougald D."/>
            <person name="Thomas T."/>
            <person name="Williams T.J."/>
            <person name="Egan S."/>
            <person name="Rice S."/>
            <person name="DeMaere M.Z."/>
            <person name="Ting L."/>
            <person name="Ertan H."/>
            <person name="Johnson J."/>
            <person name="Ferriera S."/>
            <person name="Lapidus A."/>
            <person name="Anderson I."/>
            <person name="Kyrpides N."/>
            <person name="Munk A.C."/>
            <person name="Detter C."/>
            <person name="Han C.S."/>
            <person name="Brown M.V."/>
            <person name="Robb F.T."/>
            <person name="Kjelleberg S."/>
            <person name="Cavicchioli R."/>
        </authorList>
    </citation>
    <scope>NUCLEOTIDE SEQUENCE [LARGE SCALE GENOMIC DNA]</scope>
    <source>
        <strain evidence="4">DSM 13593 / LMG 18877 / RB2256</strain>
    </source>
</reference>
<dbReference type="STRING" id="317655.Sala_0732"/>
<sequence length="242" mass="24546">MKSNLLVGAVALALVAHAFGPATAQNAPVVPASADAAPALVAMPVAAPTTNPVRMLPANTEVLLSMNEELSTKKNGEGDTFYMTVLHNVVQDGFIVIPKGARATGEVTWKTGKGAFGKSGKMEIEVRYVDVGGNRIPLIGTFRQEGEGNTVATVAAVALVWVAAPFITGKTGRIPAGRELSVRTKEELAFAVPAGAAAAKPALMAVAVEAAPVAAIPVAAPPPVPAAVPTSSPDTTPATEGR</sequence>
<keyword evidence="2" id="KW-0732">Signal</keyword>
<gene>
    <name evidence="3" type="ordered locus">Sala_0732</name>
</gene>
<dbReference type="EMBL" id="CP000356">
    <property type="protein sequence ID" value="ABF52453.1"/>
    <property type="molecule type" value="Genomic_DNA"/>
</dbReference>
<feature type="compositionally biased region" description="Polar residues" evidence="1">
    <location>
        <begin position="230"/>
        <end position="242"/>
    </location>
</feature>
<feature type="signal peptide" evidence="2">
    <location>
        <begin position="1"/>
        <end position="24"/>
    </location>
</feature>
<protein>
    <submittedName>
        <fullName evidence="3">Uncharacterized protein</fullName>
    </submittedName>
</protein>
<evidence type="ECO:0000313" key="4">
    <source>
        <dbReference type="Proteomes" id="UP000006578"/>
    </source>
</evidence>
<dbReference type="Proteomes" id="UP000006578">
    <property type="component" value="Chromosome"/>
</dbReference>
<keyword evidence="4" id="KW-1185">Reference proteome</keyword>
<evidence type="ECO:0000313" key="3">
    <source>
        <dbReference type="EMBL" id="ABF52453.1"/>
    </source>
</evidence>
<feature type="region of interest" description="Disordered" evidence="1">
    <location>
        <begin position="221"/>
        <end position="242"/>
    </location>
</feature>
<dbReference type="AlphaFoldDB" id="Q1GV69"/>
<proteinExistence type="predicted"/>
<dbReference type="eggNOG" id="ENOG50331B7">
    <property type="taxonomic scope" value="Bacteria"/>
</dbReference>
<evidence type="ECO:0000256" key="1">
    <source>
        <dbReference type="SAM" id="MobiDB-lite"/>
    </source>
</evidence>
<dbReference type="RefSeq" id="WP_011541043.1">
    <property type="nucleotide sequence ID" value="NC_008048.1"/>
</dbReference>
<accession>Q1GV69</accession>
<evidence type="ECO:0000256" key="2">
    <source>
        <dbReference type="SAM" id="SignalP"/>
    </source>
</evidence>
<dbReference type="KEGG" id="sal:Sala_0732"/>
<dbReference type="HOGENOM" id="CLU_100216_0_0_5"/>
<organism evidence="3 4">
    <name type="scientific">Sphingopyxis alaskensis (strain DSM 13593 / LMG 18877 / RB2256)</name>
    <name type="common">Sphingomonas alaskensis</name>
    <dbReference type="NCBI Taxonomy" id="317655"/>
    <lineage>
        <taxon>Bacteria</taxon>
        <taxon>Pseudomonadati</taxon>
        <taxon>Pseudomonadota</taxon>
        <taxon>Alphaproteobacteria</taxon>
        <taxon>Sphingomonadales</taxon>
        <taxon>Sphingomonadaceae</taxon>
        <taxon>Sphingopyxis</taxon>
    </lineage>
</organism>
<name>Q1GV69_SPHAL</name>